<keyword evidence="8" id="KW-1185">Reference proteome</keyword>
<dbReference type="CTD" id="6753981"/>
<dbReference type="OMA" id="DYHTEDT"/>
<dbReference type="GeneID" id="6753981"/>
<dbReference type="PANTHER" id="PTHR13674">
    <property type="entry name" value="GROWTH AND TRANSFORMATION-DEPENDENT PROTEIN"/>
    <property type="match status" value="1"/>
</dbReference>
<organism evidence="7 8">
    <name type="scientific">Trichoplax adhaerens</name>
    <name type="common">Trichoplax reptans</name>
    <dbReference type="NCBI Taxonomy" id="10228"/>
    <lineage>
        <taxon>Eukaryota</taxon>
        <taxon>Metazoa</taxon>
        <taxon>Placozoa</taxon>
        <taxon>Uniplacotomia</taxon>
        <taxon>Trichoplacea</taxon>
        <taxon>Trichoplacidae</taxon>
        <taxon>Trichoplax</taxon>
    </lineage>
</organism>
<keyword evidence="3 6" id="KW-0812">Transmembrane</keyword>
<accession>B3RXL0</accession>
<dbReference type="PhylomeDB" id="B3RXL0"/>
<evidence type="ECO:0000256" key="2">
    <source>
        <dbReference type="ARBA" id="ARBA00007363"/>
    </source>
</evidence>
<evidence type="ECO:0000256" key="6">
    <source>
        <dbReference type="SAM" id="Phobius"/>
    </source>
</evidence>
<dbReference type="HOGENOM" id="CLU_1761130_0_0_1"/>
<dbReference type="RefSeq" id="XP_002112336.1">
    <property type="nucleotide sequence ID" value="XM_002112300.1"/>
</dbReference>
<evidence type="ECO:0000256" key="5">
    <source>
        <dbReference type="ARBA" id="ARBA00023136"/>
    </source>
</evidence>
<sequence>MMRIRCGPSGQRLNLARLCFRMYCQGKPAIDTSQVTQSAASVAGNVESVKIPLRTLTKMDRFALIVTRTMKAHEIPLEASKAVVEKAQDKRRILMNVGLFVFTIVGSIIAIISGKRLRNSKSGGYTLQDRNKERYERVRQREAKAKEQ</sequence>
<protein>
    <submittedName>
        <fullName evidence="7">Expressed protein</fullName>
    </submittedName>
</protein>
<keyword evidence="4 6" id="KW-1133">Transmembrane helix</keyword>
<dbReference type="EMBL" id="DS985245">
    <property type="protein sequence ID" value="EDV24446.1"/>
    <property type="molecule type" value="Genomic_DNA"/>
</dbReference>
<evidence type="ECO:0000256" key="4">
    <source>
        <dbReference type="ARBA" id="ARBA00022989"/>
    </source>
</evidence>
<dbReference type="InterPro" id="IPR009432">
    <property type="entry name" value="DUF1075"/>
</dbReference>
<dbReference type="OrthoDB" id="8193498at2759"/>
<dbReference type="InParanoid" id="B3RXL0"/>
<gene>
    <name evidence="7" type="ORF">TRIADDRAFT_56247</name>
</gene>
<dbReference type="Pfam" id="PF06388">
    <property type="entry name" value="DUF1075"/>
    <property type="match status" value="1"/>
</dbReference>
<dbReference type="Proteomes" id="UP000009022">
    <property type="component" value="Unassembled WGS sequence"/>
</dbReference>
<evidence type="ECO:0000256" key="3">
    <source>
        <dbReference type="ARBA" id="ARBA00022692"/>
    </source>
</evidence>
<dbReference type="GO" id="GO:0016020">
    <property type="term" value="C:membrane"/>
    <property type="evidence" value="ECO:0007669"/>
    <property type="project" value="UniProtKB-SubCell"/>
</dbReference>
<reference evidence="7 8" key="1">
    <citation type="journal article" date="2008" name="Nature">
        <title>The Trichoplax genome and the nature of placozoans.</title>
        <authorList>
            <person name="Srivastava M."/>
            <person name="Begovic E."/>
            <person name="Chapman J."/>
            <person name="Putnam N.H."/>
            <person name="Hellsten U."/>
            <person name="Kawashima T."/>
            <person name="Kuo A."/>
            <person name="Mitros T."/>
            <person name="Salamov A."/>
            <person name="Carpenter M.L."/>
            <person name="Signorovitch A.Y."/>
            <person name="Moreno M.A."/>
            <person name="Kamm K."/>
            <person name="Grimwood J."/>
            <person name="Schmutz J."/>
            <person name="Shapiro H."/>
            <person name="Grigoriev I.V."/>
            <person name="Buss L.W."/>
            <person name="Schierwater B."/>
            <person name="Dellaporta S.L."/>
            <person name="Rokhsar D.S."/>
        </authorList>
    </citation>
    <scope>NUCLEOTIDE SEQUENCE [LARGE SCALE GENOMIC DNA]</scope>
    <source>
        <strain evidence="7 8">Grell-BS-1999</strain>
    </source>
</reference>
<comment type="subcellular location">
    <subcellularLocation>
        <location evidence="1">Membrane</location>
        <topology evidence="1">Single-pass membrane protein</topology>
    </subcellularLocation>
</comment>
<dbReference type="PANTHER" id="PTHR13674:SF5">
    <property type="entry name" value="UPF0389 PROTEIN CG9231"/>
    <property type="match status" value="1"/>
</dbReference>
<evidence type="ECO:0000256" key="1">
    <source>
        <dbReference type="ARBA" id="ARBA00004167"/>
    </source>
</evidence>
<keyword evidence="5 6" id="KW-0472">Membrane</keyword>
<evidence type="ECO:0000313" key="7">
    <source>
        <dbReference type="EMBL" id="EDV24446.1"/>
    </source>
</evidence>
<dbReference type="AlphaFoldDB" id="B3RXL0"/>
<comment type="similarity">
    <text evidence="2">Belongs to the UPF0389 family.</text>
</comment>
<feature type="transmembrane region" description="Helical" evidence="6">
    <location>
        <begin position="93"/>
        <end position="112"/>
    </location>
</feature>
<evidence type="ECO:0000313" key="8">
    <source>
        <dbReference type="Proteomes" id="UP000009022"/>
    </source>
</evidence>
<proteinExistence type="inferred from homology"/>
<name>B3RXL0_TRIAD</name>
<dbReference type="KEGG" id="tad:TRIADDRAFT_56247"/>